<dbReference type="EMBL" id="JAMYWD010000012">
    <property type="protein sequence ID" value="KAJ4950339.1"/>
    <property type="molecule type" value="Genomic_DNA"/>
</dbReference>
<comment type="caution">
    <text evidence="1">The sequence shown here is derived from an EMBL/GenBank/DDBJ whole genome shotgun (WGS) entry which is preliminary data.</text>
</comment>
<protein>
    <submittedName>
        <fullName evidence="1">Uncharacterized protein</fullName>
    </submittedName>
</protein>
<gene>
    <name evidence="1" type="ORF">NE237_027171</name>
</gene>
<organism evidence="1 2">
    <name type="scientific">Protea cynaroides</name>
    <dbReference type="NCBI Taxonomy" id="273540"/>
    <lineage>
        <taxon>Eukaryota</taxon>
        <taxon>Viridiplantae</taxon>
        <taxon>Streptophyta</taxon>
        <taxon>Embryophyta</taxon>
        <taxon>Tracheophyta</taxon>
        <taxon>Spermatophyta</taxon>
        <taxon>Magnoliopsida</taxon>
        <taxon>Proteales</taxon>
        <taxon>Proteaceae</taxon>
        <taxon>Protea</taxon>
    </lineage>
</organism>
<dbReference type="Proteomes" id="UP001141806">
    <property type="component" value="Unassembled WGS sequence"/>
</dbReference>
<proteinExistence type="predicted"/>
<name>A0A9Q0GN20_9MAGN</name>
<reference evidence="1" key="1">
    <citation type="journal article" date="2023" name="Plant J.">
        <title>The genome of the king protea, Protea cynaroides.</title>
        <authorList>
            <person name="Chang J."/>
            <person name="Duong T.A."/>
            <person name="Schoeman C."/>
            <person name="Ma X."/>
            <person name="Roodt D."/>
            <person name="Barker N."/>
            <person name="Li Z."/>
            <person name="Van de Peer Y."/>
            <person name="Mizrachi E."/>
        </authorList>
    </citation>
    <scope>NUCLEOTIDE SEQUENCE</scope>
    <source>
        <tissue evidence="1">Young leaves</tissue>
    </source>
</reference>
<dbReference type="AlphaFoldDB" id="A0A9Q0GN20"/>
<keyword evidence="2" id="KW-1185">Reference proteome</keyword>
<evidence type="ECO:0000313" key="1">
    <source>
        <dbReference type="EMBL" id="KAJ4950339.1"/>
    </source>
</evidence>
<accession>A0A9Q0GN20</accession>
<evidence type="ECO:0000313" key="2">
    <source>
        <dbReference type="Proteomes" id="UP001141806"/>
    </source>
</evidence>
<dbReference type="OrthoDB" id="69177at2759"/>
<sequence length="151" mass="17001">MQQRPIKLTFARFHIWIGSELISILTLKSGGKLLWVYIQISDSTDGCRAYYTLLMYLNGGDKVNSHLGCNQDSSELLVGEEIVFYDSRLGIVAEVAPVEGMALLHIHGNKLEVLMLYTKSSTLNLLYEVVLASNMELHMIYEAFVSLEKGR</sequence>